<proteinExistence type="predicted"/>
<comment type="caution">
    <text evidence="1">The sequence shown here is derived from an EMBL/GenBank/DDBJ whole genome shotgun (WGS) entry which is preliminary data.</text>
</comment>
<dbReference type="EMBL" id="JAPVEB010000010">
    <property type="protein sequence ID" value="KAJ5256513.1"/>
    <property type="molecule type" value="Genomic_DNA"/>
</dbReference>
<sequence>MADINTALQARYGSCTDDKVLPTTRYLMVMNKNAYMELAAYADKHKLPYYDKIVKRARMVSRPAWRPSAIRRRKIVPTLDPETLETIVSFPEMPASINRERR</sequence>
<dbReference type="Proteomes" id="UP001220256">
    <property type="component" value="Unassembled WGS sequence"/>
</dbReference>
<gene>
    <name evidence="1" type="ORF">N7505_011664</name>
</gene>
<protein>
    <submittedName>
        <fullName evidence="1">Uncharacterized protein</fullName>
    </submittedName>
</protein>
<keyword evidence="2" id="KW-1185">Reference proteome</keyword>
<organism evidence="1 2">
    <name type="scientific">Penicillium chrysogenum</name>
    <name type="common">Penicillium notatum</name>
    <dbReference type="NCBI Taxonomy" id="5076"/>
    <lineage>
        <taxon>Eukaryota</taxon>
        <taxon>Fungi</taxon>
        <taxon>Dikarya</taxon>
        <taxon>Ascomycota</taxon>
        <taxon>Pezizomycotina</taxon>
        <taxon>Eurotiomycetes</taxon>
        <taxon>Eurotiomycetidae</taxon>
        <taxon>Eurotiales</taxon>
        <taxon>Aspergillaceae</taxon>
        <taxon>Penicillium</taxon>
        <taxon>Penicillium chrysogenum species complex</taxon>
    </lineage>
</organism>
<reference evidence="1 2" key="1">
    <citation type="journal article" date="2023" name="IMA Fungus">
        <title>Comparative genomic study of the Penicillium genus elucidates a diverse pangenome and 15 lateral gene transfer events.</title>
        <authorList>
            <person name="Petersen C."/>
            <person name="Sorensen T."/>
            <person name="Nielsen M.R."/>
            <person name="Sondergaard T.E."/>
            <person name="Sorensen J.L."/>
            <person name="Fitzpatrick D.A."/>
            <person name="Frisvad J.C."/>
            <person name="Nielsen K.L."/>
        </authorList>
    </citation>
    <scope>NUCLEOTIDE SEQUENCE [LARGE SCALE GENOMIC DNA]</scope>
    <source>
        <strain evidence="1 2">IBT 3361</strain>
    </source>
</reference>
<accession>A0ABQ8W826</accession>
<evidence type="ECO:0000313" key="2">
    <source>
        <dbReference type="Proteomes" id="UP001220256"/>
    </source>
</evidence>
<name>A0ABQ8W826_PENCH</name>
<evidence type="ECO:0000313" key="1">
    <source>
        <dbReference type="EMBL" id="KAJ5256513.1"/>
    </source>
</evidence>